<keyword evidence="16" id="KW-1185">Reference proteome</keyword>
<dbReference type="GO" id="GO:0005886">
    <property type="term" value="C:plasma membrane"/>
    <property type="evidence" value="ECO:0007669"/>
    <property type="project" value="UniProtKB-SubCell"/>
</dbReference>
<keyword evidence="4" id="KW-0132">Cell division</keyword>
<evidence type="ECO:0000256" key="11">
    <source>
        <dbReference type="ARBA" id="ARBA00035703"/>
    </source>
</evidence>
<keyword evidence="7 14" id="KW-1133">Transmembrane helix</keyword>
<keyword evidence="6" id="KW-0133">Cell shape</keyword>
<dbReference type="EMBL" id="FXWH01000001">
    <property type="protein sequence ID" value="SMQ60595.1"/>
    <property type="molecule type" value="Genomic_DNA"/>
</dbReference>
<evidence type="ECO:0000256" key="8">
    <source>
        <dbReference type="ARBA" id="ARBA00023136"/>
    </source>
</evidence>
<protein>
    <recommendedName>
        <fullName evidence="11">Z-ring associated protein G</fullName>
    </recommendedName>
    <alternativeName>
        <fullName evidence="12">Cell division protein ZapG</fullName>
    </alternativeName>
</protein>
<feature type="transmembrane region" description="Helical" evidence="14">
    <location>
        <begin position="6"/>
        <end position="25"/>
    </location>
</feature>
<evidence type="ECO:0000256" key="6">
    <source>
        <dbReference type="ARBA" id="ARBA00022960"/>
    </source>
</evidence>
<dbReference type="GO" id="GO:0051301">
    <property type="term" value="P:cell division"/>
    <property type="evidence" value="ECO:0007669"/>
    <property type="project" value="UniProtKB-KW"/>
</dbReference>
<dbReference type="RefSeq" id="WP_086433618.1">
    <property type="nucleotide sequence ID" value="NZ_FXWH01000001.1"/>
</dbReference>
<keyword evidence="5 14" id="KW-0812">Transmembrane</keyword>
<comment type="subcellular location">
    <subcellularLocation>
        <location evidence="1">Cell inner membrane</location>
        <topology evidence="1">Single-pass membrane protein</topology>
    </subcellularLocation>
</comment>
<evidence type="ECO:0000313" key="15">
    <source>
        <dbReference type="EMBL" id="SMQ60595.1"/>
    </source>
</evidence>
<evidence type="ECO:0000256" key="2">
    <source>
        <dbReference type="ARBA" id="ARBA00022475"/>
    </source>
</evidence>
<evidence type="ECO:0000256" key="12">
    <source>
        <dbReference type="ARBA" id="ARBA00035727"/>
    </source>
</evidence>
<proteinExistence type="inferred from homology"/>
<keyword evidence="2" id="KW-1003">Cell membrane</keyword>
<keyword evidence="9" id="KW-0131">Cell cycle</keyword>
<reference evidence="16" key="1">
    <citation type="submission" date="2017-04" db="EMBL/GenBank/DDBJ databases">
        <authorList>
            <person name="Varghese N."/>
            <person name="Submissions S."/>
        </authorList>
    </citation>
    <scope>NUCLEOTIDE SEQUENCE [LARGE SCALE GENOMIC DNA]</scope>
</reference>
<evidence type="ECO:0000256" key="10">
    <source>
        <dbReference type="ARBA" id="ARBA00035657"/>
    </source>
</evidence>
<dbReference type="PANTHER" id="PTHR39579:SF1">
    <property type="entry name" value="INNER MEMBRANE PROTEIN YHCB"/>
    <property type="match status" value="1"/>
</dbReference>
<evidence type="ECO:0000313" key="16">
    <source>
        <dbReference type="Proteomes" id="UP000194450"/>
    </source>
</evidence>
<comment type="similarity">
    <text evidence="10">Belongs to the ZapG family.</text>
</comment>
<evidence type="ECO:0000256" key="13">
    <source>
        <dbReference type="SAM" id="MobiDB-lite"/>
    </source>
</evidence>
<keyword evidence="3" id="KW-0997">Cell inner membrane</keyword>
<evidence type="ECO:0000256" key="5">
    <source>
        <dbReference type="ARBA" id="ARBA00022692"/>
    </source>
</evidence>
<dbReference type="OrthoDB" id="5766209at2"/>
<gene>
    <name evidence="15" type="ORF">SAMN06297229_0439</name>
</gene>
<evidence type="ECO:0000256" key="14">
    <source>
        <dbReference type="SAM" id="Phobius"/>
    </source>
</evidence>
<dbReference type="AlphaFoldDB" id="A0A1Y6EDG7"/>
<feature type="region of interest" description="Disordered" evidence="13">
    <location>
        <begin position="108"/>
        <end position="152"/>
    </location>
</feature>
<dbReference type="InterPro" id="IPR009386">
    <property type="entry name" value="ZapG-like"/>
</dbReference>
<evidence type="ECO:0000256" key="3">
    <source>
        <dbReference type="ARBA" id="ARBA00022519"/>
    </source>
</evidence>
<dbReference type="PANTHER" id="PTHR39579">
    <property type="entry name" value="INNER MEMBRANE PROTEIN YHCB"/>
    <property type="match status" value="1"/>
</dbReference>
<sequence length="152" mass="16808">MSWIIGVLLVAVGMVIGFFVARYWLQEHSDQARLSDEVTASKQQLASYQREVAEHFATANALVEQLADTQSKLQSYLGHSAELLQQGQYQNDLPFFAEDTLRQLRVANTVKNDSRKQEAGSGDAPPRDYPDSASGLFKGADKKTDAKKKATS</sequence>
<evidence type="ECO:0000256" key="9">
    <source>
        <dbReference type="ARBA" id="ARBA00023306"/>
    </source>
</evidence>
<evidence type="ECO:0000256" key="4">
    <source>
        <dbReference type="ARBA" id="ARBA00022618"/>
    </source>
</evidence>
<name>A0A1Y6EDG7_9GAMM</name>
<dbReference type="Proteomes" id="UP000194450">
    <property type="component" value="Unassembled WGS sequence"/>
</dbReference>
<evidence type="ECO:0000256" key="1">
    <source>
        <dbReference type="ARBA" id="ARBA00004377"/>
    </source>
</evidence>
<evidence type="ECO:0000256" key="7">
    <source>
        <dbReference type="ARBA" id="ARBA00022989"/>
    </source>
</evidence>
<accession>A0A1Y6EDG7</accession>
<organism evidence="15 16">
    <name type="scientific">Pseudidiomarina planktonica</name>
    <dbReference type="NCBI Taxonomy" id="1323738"/>
    <lineage>
        <taxon>Bacteria</taxon>
        <taxon>Pseudomonadati</taxon>
        <taxon>Pseudomonadota</taxon>
        <taxon>Gammaproteobacteria</taxon>
        <taxon>Alteromonadales</taxon>
        <taxon>Idiomarinaceae</taxon>
        <taxon>Pseudidiomarina</taxon>
    </lineage>
</organism>
<feature type="compositionally biased region" description="Basic and acidic residues" evidence="13">
    <location>
        <begin position="139"/>
        <end position="152"/>
    </location>
</feature>
<dbReference type="Pfam" id="PF06295">
    <property type="entry name" value="ZapG-like"/>
    <property type="match status" value="1"/>
</dbReference>
<keyword evidence="8 14" id="KW-0472">Membrane</keyword>
<dbReference type="GO" id="GO:0008360">
    <property type="term" value="P:regulation of cell shape"/>
    <property type="evidence" value="ECO:0007669"/>
    <property type="project" value="UniProtKB-KW"/>
</dbReference>